<evidence type="ECO:0000256" key="5">
    <source>
        <dbReference type="SAM" id="MobiDB-lite"/>
    </source>
</evidence>
<dbReference type="Gene3D" id="3.40.50.1980">
    <property type="entry name" value="Nitrogenase molybdenum iron protein domain"/>
    <property type="match status" value="2"/>
</dbReference>
<dbReference type="SUPFAM" id="SSF53807">
    <property type="entry name" value="Helical backbone' metal receptor"/>
    <property type="match status" value="1"/>
</dbReference>
<evidence type="ECO:0000256" key="6">
    <source>
        <dbReference type="SAM" id="SignalP"/>
    </source>
</evidence>
<evidence type="ECO:0000256" key="1">
    <source>
        <dbReference type="ARBA" id="ARBA00004196"/>
    </source>
</evidence>
<feature type="chain" id="PRO_5038420132" evidence="6">
    <location>
        <begin position="20"/>
        <end position="313"/>
    </location>
</feature>
<keyword evidence="3" id="KW-0813">Transport</keyword>
<dbReference type="Proteomes" id="UP000198915">
    <property type="component" value="Unassembled WGS sequence"/>
</dbReference>
<dbReference type="InterPro" id="IPR051313">
    <property type="entry name" value="Bact_iron-sidero_bind"/>
</dbReference>
<evidence type="ECO:0000256" key="2">
    <source>
        <dbReference type="ARBA" id="ARBA00008814"/>
    </source>
</evidence>
<dbReference type="InterPro" id="IPR002491">
    <property type="entry name" value="ABC_transptr_periplasmic_BD"/>
</dbReference>
<reference evidence="9" key="1">
    <citation type="submission" date="2016-10" db="EMBL/GenBank/DDBJ databases">
        <authorList>
            <person name="Varghese N."/>
            <person name="Submissions S."/>
        </authorList>
    </citation>
    <scope>NUCLEOTIDE SEQUENCE [LARGE SCALE GENOMIC DNA]</scope>
    <source>
        <strain evidence="9">OK042</strain>
    </source>
</reference>
<feature type="region of interest" description="Disordered" evidence="5">
    <location>
        <begin position="26"/>
        <end position="50"/>
    </location>
</feature>
<organism evidence="8 9">
    <name type="scientific">Brevibacillus centrosporus</name>
    <dbReference type="NCBI Taxonomy" id="54910"/>
    <lineage>
        <taxon>Bacteria</taxon>
        <taxon>Bacillati</taxon>
        <taxon>Bacillota</taxon>
        <taxon>Bacilli</taxon>
        <taxon>Bacillales</taxon>
        <taxon>Paenibacillaceae</taxon>
        <taxon>Brevibacillus</taxon>
    </lineage>
</organism>
<comment type="similarity">
    <text evidence="2">Belongs to the bacterial solute-binding protein 8 family.</text>
</comment>
<evidence type="ECO:0000313" key="9">
    <source>
        <dbReference type="Proteomes" id="UP000198915"/>
    </source>
</evidence>
<dbReference type="STRING" id="1884381.SAMN05518846_111140"/>
<protein>
    <submittedName>
        <fullName evidence="8">Iron complex transport system substrate-binding protein</fullName>
    </submittedName>
</protein>
<dbReference type="AlphaFoldDB" id="A0A1I3YHG6"/>
<comment type="subcellular location">
    <subcellularLocation>
        <location evidence="1">Cell envelope</location>
    </subcellularLocation>
</comment>
<name>A0A1I3YHG6_9BACL</name>
<dbReference type="PANTHER" id="PTHR30532:SF21">
    <property type="entry name" value="SIDEROPHORE-BINDING LIPOPROTEIN YFIY-RELATED"/>
    <property type="match status" value="1"/>
</dbReference>
<sequence length="313" mass="33794">MKKLMITAMSILSLLTVAACGQSAPQQSAPAQNAPAASAPATTKTPKSGADQKIASMSIHLTNNLLALGITPVGSVIGGDVKAFLPHVADRLKDTKPLGVVTDPDMEAVLALKPDVIYLDEAYSGKDVAKFEKIAPTHVFNLDEGTWRDTLKKTGALVKREAEAETFIADYEEQTKRVKGLIHDKLGDGAKVMAIRVTAKELRVFGMKRPMGPILFEDLGLQPANGVEKIDKAYAVISQEVLPDFDADAIFVVVNAGDEAKKVYDQLQANPLWQGLTAVKKNQIYIIGAQPWLDYSAIGNKMAMDEAEAFFKK</sequence>
<feature type="compositionally biased region" description="Low complexity" evidence="5">
    <location>
        <begin position="26"/>
        <end position="41"/>
    </location>
</feature>
<dbReference type="PROSITE" id="PS50983">
    <property type="entry name" value="FE_B12_PBP"/>
    <property type="match status" value="1"/>
</dbReference>
<evidence type="ECO:0000313" key="8">
    <source>
        <dbReference type="EMBL" id="SFK31235.1"/>
    </source>
</evidence>
<feature type="domain" description="Fe/B12 periplasmic-binding" evidence="7">
    <location>
        <begin position="53"/>
        <end position="313"/>
    </location>
</feature>
<proteinExistence type="inferred from homology"/>
<accession>A0A1I3YHG6</accession>
<dbReference type="PANTHER" id="PTHR30532">
    <property type="entry name" value="IRON III DICITRATE-BINDING PERIPLASMIC PROTEIN"/>
    <property type="match status" value="1"/>
</dbReference>
<keyword evidence="9" id="KW-1185">Reference proteome</keyword>
<dbReference type="PROSITE" id="PS51257">
    <property type="entry name" value="PROKAR_LIPOPROTEIN"/>
    <property type="match status" value="1"/>
</dbReference>
<evidence type="ECO:0000259" key="7">
    <source>
        <dbReference type="PROSITE" id="PS50983"/>
    </source>
</evidence>
<keyword evidence="4 6" id="KW-0732">Signal</keyword>
<dbReference type="GO" id="GO:0030288">
    <property type="term" value="C:outer membrane-bounded periplasmic space"/>
    <property type="evidence" value="ECO:0007669"/>
    <property type="project" value="TreeGrafter"/>
</dbReference>
<dbReference type="EMBL" id="FORT01000011">
    <property type="protein sequence ID" value="SFK31235.1"/>
    <property type="molecule type" value="Genomic_DNA"/>
</dbReference>
<dbReference type="RefSeq" id="WP_092271821.1">
    <property type="nucleotide sequence ID" value="NZ_BJOE01000005.1"/>
</dbReference>
<dbReference type="CDD" id="cd01138">
    <property type="entry name" value="FeuA"/>
    <property type="match status" value="1"/>
</dbReference>
<gene>
    <name evidence="8" type="ORF">SAMN05518846_111140</name>
</gene>
<evidence type="ECO:0000256" key="4">
    <source>
        <dbReference type="ARBA" id="ARBA00022729"/>
    </source>
</evidence>
<evidence type="ECO:0000256" key="3">
    <source>
        <dbReference type="ARBA" id="ARBA00022448"/>
    </source>
</evidence>
<dbReference type="GO" id="GO:1901678">
    <property type="term" value="P:iron coordination entity transport"/>
    <property type="evidence" value="ECO:0007669"/>
    <property type="project" value="UniProtKB-ARBA"/>
</dbReference>
<dbReference type="Pfam" id="PF01497">
    <property type="entry name" value="Peripla_BP_2"/>
    <property type="match status" value="1"/>
</dbReference>
<feature type="signal peptide" evidence="6">
    <location>
        <begin position="1"/>
        <end position="19"/>
    </location>
</feature>